<dbReference type="SUPFAM" id="SSF50044">
    <property type="entry name" value="SH3-domain"/>
    <property type="match status" value="1"/>
</dbReference>
<evidence type="ECO:0000256" key="1">
    <source>
        <dbReference type="ARBA" id="ARBA00022443"/>
    </source>
</evidence>
<feature type="domain" description="SH3" evidence="3">
    <location>
        <begin position="2"/>
        <end position="73"/>
    </location>
</feature>
<dbReference type="PROSITE" id="PS50002">
    <property type="entry name" value="SH3"/>
    <property type="match status" value="1"/>
</dbReference>
<dbReference type="AlphaFoldDB" id="A0AAV4MJE8"/>
<reference evidence="4 5" key="1">
    <citation type="submission" date="2021-06" db="EMBL/GenBank/DDBJ databases">
        <title>Caerostris darwini draft genome.</title>
        <authorList>
            <person name="Kono N."/>
            <person name="Arakawa K."/>
        </authorList>
    </citation>
    <scope>NUCLEOTIDE SEQUENCE [LARGE SCALE GENOMIC DNA]</scope>
</reference>
<evidence type="ECO:0000313" key="5">
    <source>
        <dbReference type="Proteomes" id="UP001054837"/>
    </source>
</evidence>
<accession>A0AAV4MJE8</accession>
<proteinExistence type="predicted"/>
<name>A0AAV4MJE8_9ARAC</name>
<keyword evidence="5" id="KW-1185">Reference proteome</keyword>
<dbReference type="Proteomes" id="UP001054837">
    <property type="component" value="Unassembled WGS sequence"/>
</dbReference>
<dbReference type="SMART" id="SM00326">
    <property type="entry name" value="SH3"/>
    <property type="match status" value="1"/>
</dbReference>
<evidence type="ECO:0000259" key="3">
    <source>
        <dbReference type="PROSITE" id="PS50002"/>
    </source>
</evidence>
<keyword evidence="1 2" id="KW-0728">SH3 domain</keyword>
<evidence type="ECO:0000313" key="4">
    <source>
        <dbReference type="EMBL" id="GIX72622.1"/>
    </source>
</evidence>
<gene>
    <name evidence="4" type="ORF">CDAR_210431</name>
</gene>
<evidence type="ECO:0000256" key="2">
    <source>
        <dbReference type="PROSITE-ProRule" id="PRU00192"/>
    </source>
</evidence>
<dbReference type="EMBL" id="BPLQ01000549">
    <property type="protein sequence ID" value="GIX72622.1"/>
    <property type="molecule type" value="Genomic_DNA"/>
</dbReference>
<dbReference type="InterPro" id="IPR001452">
    <property type="entry name" value="SH3_domain"/>
</dbReference>
<dbReference type="Gene3D" id="2.30.30.40">
    <property type="entry name" value="SH3 Domains"/>
    <property type="match status" value="1"/>
</dbReference>
<sequence length="278" mass="31491">MAEIAFYRSQYKYMKGDDSEISLEVGDLLEVKKPFQFTLEGTEENPEGWILGRNQRTNECGYFPGTFVEYLRTELLAPPTPVPQRPVPRPEPVTRNIEEVNDSGYVGSPAVASHLIKRSYNQHSLINVFFLTPVLCRHLIKGNSVLLDMNTVDDPNKDIIKSAISSRDSKSANRNEKQAPDAIFLLKIANPLNAEENFNLTTIFGHKISVPVNLFLQLRSQMPYNCNGFYYSSQDCYLKPCWAHKTVDCTQPIEAPIKCSNCHVLHVAYCLGCPRFPK</sequence>
<protein>
    <recommendedName>
        <fullName evidence="3">SH3 domain-containing protein</fullName>
    </recommendedName>
</protein>
<dbReference type="InterPro" id="IPR036028">
    <property type="entry name" value="SH3-like_dom_sf"/>
</dbReference>
<comment type="caution">
    <text evidence="4">The sequence shown here is derived from an EMBL/GenBank/DDBJ whole genome shotgun (WGS) entry which is preliminary data.</text>
</comment>
<organism evidence="4 5">
    <name type="scientific">Caerostris darwini</name>
    <dbReference type="NCBI Taxonomy" id="1538125"/>
    <lineage>
        <taxon>Eukaryota</taxon>
        <taxon>Metazoa</taxon>
        <taxon>Ecdysozoa</taxon>
        <taxon>Arthropoda</taxon>
        <taxon>Chelicerata</taxon>
        <taxon>Arachnida</taxon>
        <taxon>Araneae</taxon>
        <taxon>Araneomorphae</taxon>
        <taxon>Entelegynae</taxon>
        <taxon>Araneoidea</taxon>
        <taxon>Araneidae</taxon>
        <taxon>Caerostris</taxon>
    </lineage>
</organism>